<gene>
    <name evidence="1" type="ORF">CG757_05100</name>
</gene>
<organism evidence="1">
    <name type="scientific">Salmonella enterica subsp. enterica serovar Cotham</name>
    <dbReference type="NCBI Taxonomy" id="2572724"/>
    <lineage>
        <taxon>Bacteria</taxon>
        <taxon>Pseudomonadati</taxon>
        <taxon>Pseudomonadota</taxon>
        <taxon>Gammaproteobacteria</taxon>
        <taxon>Enterobacterales</taxon>
        <taxon>Enterobacteriaceae</taxon>
        <taxon>Salmonella</taxon>
    </lineage>
</organism>
<dbReference type="EMBL" id="AAKOIS010000001">
    <property type="protein sequence ID" value="ECT9336008.1"/>
    <property type="molecule type" value="Genomic_DNA"/>
</dbReference>
<reference evidence="1" key="1">
    <citation type="submission" date="2018-07" db="EMBL/GenBank/DDBJ databases">
        <authorList>
            <consortium name="PulseNet: The National Subtyping Network for Foodborne Disease Surveillance"/>
            <person name="Tarr C.L."/>
            <person name="Trees E."/>
            <person name="Katz L.S."/>
            <person name="Carleton-Romer H.A."/>
            <person name="Stroika S."/>
            <person name="Kucerova Z."/>
            <person name="Roache K.F."/>
            <person name="Sabol A.L."/>
            <person name="Besser J."/>
            <person name="Gerner-Smidt P."/>
        </authorList>
    </citation>
    <scope>NUCLEOTIDE SEQUENCE</scope>
    <source>
        <strain evidence="1">2015AM-0391</strain>
    </source>
</reference>
<evidence type="ECO:0008006" key="2">
    <source>
        <dbReference type="Google" id="ProtNLM"/>
    </source>
</evidence>
<evidence type="ECO:0000313" key="1">
    <source>
        <dbReference type="EMBL" id="ECT9336008.1"/>
    </source>
</evidence>
<comment type="caution">
    <text evidence="1">The sequence shown here is derived from an EMBL/GenBank/DDBJ whole genome shotgun (WGS) entry which is preliminary data.</text>
</comment>
<protein>
    <recommendedName>
        <fullName evidence="2">Bacteriophage protein</fullName>
    </recommendedName>
</protein>
<sequence length="333" mass="37179">MSQNWMRHFELRLLNKDGKGIVVSDLKATFEIDWFPLTTMNKLGVIRVYNLSPNTTNQILGREFDRVQLIAGYQDNHGLIFSGEIIYTATGRENPVDTYVVIQAGDTDYAYISTMTSKTLPAGWTAEMNDNALMDDFKANGVKEGRKPEMPPTVFPRGKVLHGMTRDLMLGVAKMCRAHWEFVDGQRVMMRDDEYTHDPVILNSNCGLVGMPQQRLNGGVNVRTLINPNIRMNGQIQINEAEVYRAEMPSNAINMNIGPDGHVLPIIEKKVGDRMVLDGTPVRAGSIAADGVYVVRGILYRGDTRGQNWYMDMACEAVGAHDIRPDSGIQKGI</sequence>
<name>A0A5H7NYA7_SALET</name>
<accession>A0A5H7NYA7</accession>
<dbReference type="AlphaFoldDB" id="A0A5H7NYA7"/>
<proteinExistence type="predicted"/>